<organism evidence="2 3">
    <name type="scientific">Bacillus salitolerans</name>
    <dbReference type="NCBI Taxonomy" id="1437434"/>
    <lineage>
        <taxon>Bacteria</taxon>
        <taxon>Bacillati</taxon>
        <taxon>Bacillota</taxon>
        <taxon>Bacilli</taxon>
        <taxon>Bacillales</taxon>
        <taxon>Bacillaceae</taxon>
        <taxon>Bacillus</taxon>
    </lineage>
</organism>
<keyword evidence="1" id="KW-0472">Membrane</keyword>
<evidence type="ECO:0000313" key="2">
    <source>
        <dbReference type="EMBL" id="MFD1738413.1"/>
    </source>
</evidence>
<keyword evidence="3" id="KW-1185">Reference proteome</keyword>
<feature type="transmembrane region" description="Helical" evidence="1">
    <location>
        <begin position="143"/>
        <end position="162"/>
    </location>
</feature>
<evidence type="ECO:0000256" key="1">
    <source>
        <dbReference type="SAM" id="Phobius"/>
    </source>
</evidence>
<dbReference type="EMBL" id="JBHUEM010000045">
    <property type="protein sequence ID" value="MFD1738413.1"/>
    <property type="molecule type" value="Genomic_DNA"/>
</dbReference>
<feature type="transmembrane region" description="Helical" evidence="1">
    <location>
        <begin position="50"/>
        <end position="73"/>
    </location>
</feature>
<comment type="caution">
    <text evidence="2">The sequence shown here is derived from an EMBL/GenBank/DDBJ whole genome shotgun (WGS) entry which is preliminary data.</text>
</comment>
<sequence length="167" mass="19680">MKTGYLVYMQWSIWFSFFAYLLGFSLFSLYSDRLLYYKNPLPYRFRLFSVVYSITAIIGGALGGALIELYQWIPGIFEFPPADDRFVDLGLSLVLGVLIGTIIPIFSLKYRPLMFILITLCIIAFSIYSSFQGWLIYHNWNHFLMAIKWLVPIFIVVFYDRWESRVE</sequence>
<proteinExistence type="predicted"/>
<feature type="transmembrane region" description="Helical" evidence="1">
    <location>
        <begin position="85"/>
        <end position="106"/>
    </location>
</feature>
<protein>
    <submittedName>
        <fullName evidence="2">Uncharacterized protein</fullName>
    </submittedName>
</protein>
<reference evidence="3" key="1">
    <citation type="journal article" date="2019" name="Int. J. Syst. Evol. Microbiol.">
        <title>The Global Catalogue of Microorganisms (GCM) 10K type strain sequencing project: providing services to taxonomists for standard genome sequencing and annotation.</title>
        <authorList>
            <consortium name="The Broad Institute Genomics Platform"/>
            <consortium name="The Broad Institute Genome Sequencing Center for Infectious Disease"/>
            <person name="Wu L."/>
            <person name="Ma J."/>
        </authorList>
    </citation>
    <scope>NUCLEOTIDE SEQUENCE [LARGE SCALE GENOMIC DNA]</scope>
    <source>
        <strain evidence="3">CCUG 49339</strain>
    </source>
</reference>
<keyword evidence="1" id="KW-0812">Transmembrane</keyword>
<evidence type="ECO:0000313" key="3">
    <source>
        <dbReference type="Proteomes" id="UP001597214"/>
    </source>
</evidence>
<name>A0ABW4LUT4_9BACI</name>
<dbReference type="RefSeq" id="WP_377929621.1">
    <property type="nucleotide sequence ID" value="NZ_JBHUEM010000045.1"/>
</dbReference>
<accession>A0ABW4LUT4</accession>
<feature type="transmembrane region" description="Helical" evidence="1">
    <location>
        <begin position="12"/>
        <end position="30"/>
    </location>
</feature>
<gene>
    <name evidence="2" type="ORF">ACFSCX_17970</name>
</gene>
<keyword evidence="1" id="KW-1133">Transmembrane helix</keyword>
<dbReference type="Proteomes" id="UP001597214">
    <property type="component" value="Unassembled WGS sequence"/>
</dbReference>
<feature type="transmembrane region" description="Helical" evidence="1">
    <location>
        <begin position="113"/>
        <end position="137"/>
    </location>
</feature>